<keyword evidence="1" id="KW-0472">Membrane</keyword>
<reference evidence="3" key="1">
    <citation type="submission" date="2023-07" db="EMBL/GenBank/DDBJ databases">
        <title>Functional and genomic diversity of the sorghum phyllosphere microbiome.</title>
        <authorList>
            <person name="Shade A."/>
        </authorList>
    </citation>
    <scope>NUCLEOTIDE SEQUENCE [LARGE SCALE GENOMIC DNA]</scope>
    <source>
        <strain evidence="3">SORGH_AS_0422</strain>
    </source>
</reference>
<dbReference type="Proteomes" id="UP001258315">
    <property type="component" value="Unassembled WGS sequence"/>
</dbReference>
<keyword evidence="3" id="KW-1185">Reference proteome</keyword>
<keyword evidence="1" id="KW-0812">Transmembrane</keyword>
<comment type="caution">
    <text evidence="2">The sequence shown here is derived from an EMBL/GenBank/DDBJ whole genome shotgun (WGS) entry which is preliminary data.</text>
</comment>
<organism evidence="2 3">
    <name type="scientific">Mucilaginibacter terrae</name>
    <dbReference type="NCBI Taxonomy" id="1955052"/>
    <lineage>
        <taxon>Bacteria</taxon>
        <taxon>Pseudomonadati</taxon>
        <taxon>Bacteroidota</taxon>
        <taxon>Sphingobacteriia</taxon>
        <taxon>Sphingobacteriales</taxon>
        <taxon>Sphingobacteriaceae</taxon>
        <taxon>Mucilaginibacter</taxon>
    </lineage>
</organism>
<name>A0ABU3GYM1_9SPHI</name>
<evidence type="ECO:0000313" key="3">
    <source>
        <dbReference type="Proteomes" id="UP001258315"/>
    </source>
</evidence>
<evidence type="ECO:0008006" key="4">
    <source>
        <dbReference type="Google" id="ProtNLM"/>
    </source>
</evidence>
<feature type="transmembrane region" description="Helical" evidence="1">
    <location>
        <begin position="60"/>
        <end position="82"/>
    </location>
</feature>
<sequence>MKRITWPALLQYILPLTLTLFMQVTVRWVVTETDGGYDRLWGFPFGFISGNLGCTGCYEIYITAMFCDLLLKFTVALILFNLIERSGLKLKTHWLGIIIGCLVMSFWVFMFCLLTFDSHFKWVNEINYKVVSWNFCWGLHSGW</sequence>
<feature type="transmembrane region" description="Helical" evidence="1">
    <location>
        <begin position="94"/>
        <end position="116"/>
    </location>
</feature>
<evidence type="ECO:0000256" key="1">
    <source>
        <dbReference type="SAM" id="Phobius"/>
    </source>
</evidence>
<proteinExistence type="predicted"/>
<keyword evidence="1" id="KW-1133">Transmembrane helix</keyword>
<feature type="transmembrane region" description="Helical" evidence="1">
    <location>
        <begin position="12"/>
        <end position="30"/>
    </location>
</feature>
<accession>A0ABU3GYM1</accession>
<dbReference type="RefSeq" id="WP_311952681.1">
    <property type="nucleotide sequence ID" value="NZ_JAVLVU010000001.1"/>
</dbReference>
<protein>
    <recommendedName>
        <fullName evidence="4">DUF2752 domain-containing protein</fullName>
    </recommendedName>
</protein>
<evidence type="ECO:0000313" key="2">
    <source>
        <dbReference type="EMBL" id="MDT3404869.1"/>
    </source>
</evidence>
<gene>
    <name evidence="2" type="ORF">QE417_003941</name>
</gene>
<dbReference type="EMBL" id="JAVLVU010000001">
    <property type="protein sequence ID" value="MDT3404869.1"/>
    <property type="molecule type" value="Genomic_DNA"/>
</dbReference>